<protein>
    <submittedName>
        <fullName evidence="2">Uncharacterized protein</fullName>
    </submittedName>
</protein>
<organism evidence="2 3">
    <name type="scientific">Pelomonas candidula</name>
    <dbReference type="NCBI Taxonomy" id="3299025"/>
    <lineage>
        <taxon>Bacteria</taxon>
        <taxon>Pseudomonadati</taxon>
        <taxon>Pseudomonadota</taxon>
        <taxon>Betaproteobacteria</taxon>
        <taxon>Burkholderiales</taxon>
        <taxon>Sphaerotilaceae</taxon>
        <taxon>Roseateles</taxon>
    </lineage>
</organism>
<reference evidence="2 3" key="1">
    <citation type="submission" date="2024-08" db="EMBL/GenBank/DDBJ databases">
        <authorList>
            <person name="Lu H."/>
        </authorList>
    </citation>
    <scope>NUCLEOTIDE SEQUENCE [LARGE SCALE GENOMIC DNA]</scope>
    <source>
        <strain evidence="2 3">BYS78W</strain>
    </source>
</reference>
<proteinExistence type="predicted"/>
<evidence type="ECO:0000313" key="2">
    <source>
        <dbReference type="EMBL" id="MFG6488167.1"/>
    </source>
</evidence>
<keyword evidence="1" id="KW-1133">Transmembrane helix</keyword>
<sequence>MKRLAFFIGLFGALNAFLWAWAPSIARWQTRNVLERYGSLESLEIAMQVYQESMRFVFIEAGVVGAAMLLAAALIFQHRVLGWRLWLVCLAICVGSALVHAAVDGLSFAAACRLLVLSAFASSVIKVGRSGAWAAWFPNR</sequence>
<keyword evidence="3" id="KW-1185">Reference proteome</keyword>
<evidence type="ECO:0000313" key="3">
    <source>
        <dbReference type="Proteomes" id="UP001606134"/>
    </source>
</evidence>
<dbReference type="RefSeq" id="WP_394412487.1">
    <property type="nucleotide sequence ID" value="NZ_JBIGIC010000007.1"/>
</dbReference>
<feature type="transmembrane region" description="Helical" evidence="1">
    <location>
        <begin position="108"/>
        <end position="125"/>
    </location>
</feature>
<feature type="transmembrane region" description="Helical" evidence="1">
    <location>
        <begin position="83"/>
        <end position="102"/>
    </location>
</feature>
<keyword evidence="1" id="KW-0472">Membrane</keyword>
<dbReference type="Proteomes" id="UP001606134">
    <property type="component" value="Unassembled WGS sequence"/>
</dbReference>
<feature type="transmembrane region" description="Helical" evidence="1">
    <location>
        <begin position="56"/>
        <end position="76"/>
    </location>
</feature>
<accession>A0ABW7HFA5</accession>
<dbReference type="EMBL" id="JBIGIC010000007">
    <property type="protein sequence ID" value="MFG6488167.1"/>
    <property type="molecule type" value="Genomic_DNA"/>
</dbReference>
<gene>
    <name evidence="2" type="ORF">ACG04R_15890</name>
</gene>
<name>A0ABW7HFA5_9BURK</name>
<comment type="caution">
    <text evidence="2">The sequence shown here is derived from an EMBL/GenBank/DDBJ whole genome shotgun (WGS) entry which is preliminary data.</text>
</comment>
<keyword evidence="1" id="KW-0812">Transmembrane</keyword>
<evidence type="ECO:0000256" key="1">
    <source>
        <dbReference type="SAM" id="Phobius"/>
    </source>
</evidence>